<accession>A0A2G8SKA5</accession>
<dbReference type="Gene3D" id="1.10.340.70">
    <property type="match status" value="1"/>
</dbReference>
<dbReference type="Gene3D" id="3.30.420.10">
    <property type="entry name" value="Ribonuclease H-like superfamily/Ribonuclease H"/>
    <property type="match status" value="1"/>
</dbReference>
<dbReference type="InterPro" id="IPR012337">
    <property type="entry name" value="RNaseH-like_sf"/>
</dbReference>
<evidence type="ECO:0000313" key="4">
    <source>
        <dbReference type="Proteomes" id="UP000230002"/>
    </source>
</evidence>
<feature type="compositionally biased region" description="Acidic residues" evidence="1">
    <location>
        <begin position="524"/>
        <end position="542"/>
    </location>
</feature>
<dbReference type="PANTHER" id="PTHR37984:SF5">
    <property type="entry name" value="PROTEIN NYNRIN-LIKE"/>
    <property type="match status" value="1"/>
</dbReference>
<dbReference type="GO" id="GO:0003676">
    <property type="term" value="F:nucleic acid binding"/>
    <property type="evidence" value="ECO:0007669"/>
    <property type="project" value="InterPro"/>
</dbReference>
<dbReference type="InterPro" id="IPR036397">
    <property type="entry name" value="RNaseH_sf"/>
</dbReference>
<dbReference type="AlphaFoldDB" id="A0A2G8SKA5"/>
<gene>
    <name evidence="3" type="ORF">GSI_03696</name>
</gene>
<sequence length="557" mass="63100">MAILMFRFEIVHVPGERHDPDGLSRRPRQPGDPDEEDDGFDDWIDRVHGLLHFVNEPVGAEDVCDLAVALPLTEEPLAVFALGNPIQAAPGVGETPPYDAFPRSECAKRLDGLLPVIRNFLDDPKRPSGQTDKQWKGFYKFASQFLLDARGVLWKRDAEGRRKLVIDVSDRRPSILVELHDRLRHRGTYATASFACERFWWPDIKADVHWFVKTCHACQLRQTAHVLIPPTVPIPLSPMMHIHADSMVMPGRYKYFVHASRWGALSEVVTDNGMPWIKACDYLAWKYHIHHIRISGYNSRANGIVERPHFSVRDALVKAAGGESDRWHAYVHTVLWSERATRRRRFGCSPYFAITGSHPVLPLDFTEATYLVPPPDSLMDTAELIVLRAIALQKRAEDVARLRSRMYETRVREAREFEVKHRAMIKDFNHTAGTLVLLRNTAIEKSLNRKTRQRYLGPYVVLTRNRGGAYVLAELDGTVFDRPVAAFRVQPYFARKDLIALANDALDTNEGRLKEMEASVDAGEGADDADDAEDSEVAEIPEDPQSAVDDIASDDND</sequence>
<dbReference type="PANTHER" id="PTHR37984">
    <property type="entry name" value="PROTEIN CBG26694"/>
    <property type="match status" value="1"/>
</dbReference>
<dbReference type="STRING" id="1077348.A0A2G8SKA5"/>
<name>A0A2G8SKA5_9APHY</name>
<comment type="caution">
    <text evidence="3">The sequence shown here is derived from an EMBL/GenBank/DDBJ whole genome shotgun (WGS) entry which is preliminary data.</text>
</comment>
<evidence type="ECO:0000256" key="1">
    <source>
        <dbReference type="SAM" id="MobiDB-lite"/>
    </source>
</evidence>
<evidence type="ECO:0000313" key="3">
    <source>
        <dbReference type="EMBL" id="PIL33988.1"/>
    </source>
</evidence>
<protein>
    <recommendedName>
        <fullName evidence="2">Integrase zinc-binding domain-containing protein</fullName>
    </recommendedName>
</protein>
<feature type="domain" description="Integrase zinc-binding" evidence="2">
    <location>
        <begin position="170"/>
        <end position="223"/>
    </location>
</feature>
<reference evidence="3 4" key="1">
    <citation type="journal article" date="2015" name="Sci. Rep.">
        <title>Chromosome-level genome map provides insights into diverse defense mechanisms in the medicinal fungus Ganoderma sinense.</title>
        <authorList>
            <person name="Zhu Y."/>
            <person name="Xu J."/>
            <person name="Sun C."/>
            <person name="Zhou S."/>
            <person name="Xu H."/>
            <person name="Nelson D.R."/>
            <person name="Qian J."/>
            <person name="Song J."/>
            <person name="Luo H."/>
            <person name="Xiang L."/>
            <person name="Li Y."/>
            <person name="Xu Z."/>
            <person name="Ji A."/>
            <person name="Wang L."/>
            <person name="Lu S."/>
            <person name="Hayward A."/>
            <person name="Sun W."/>
            <person name="Li X."/>
            <person name="Schwartz D.C."/>
            <person name="Wang Y."/>
            <person name="Chen S."/>
        </authorList>
    </citation>
    <scope>NUCLEOTIDE SEQUENCE [LARGE SCALE GENOMIC DNA]</scope>
    <source>
        <strain evidence="3 4">ZZ0214-1</strain>
    </source>
</reference>
<feature type="region of interest" description="Disordered" evidence="1">
    <location>
        <begin position="17"/>
        <end position="39"/>
    </location>
</feature>
<organism evidence="3 4">
    <name type="scientific">Ganoderma sinense ZZ0214-1</name>
    <dbReference type="NCBI Taxonomy" id="1077348"/>
    <lineage>
        <taxon>Eukaryota</taxon>
        <taxon>Fungi</taxon>
        <taxon>Dikarya</taxon>
        <taxon>Basidiomycota</taxon>
        <taxon>Agaricomycotina</taxon>
        <taxon>Agaricomycetes</taxon>
        <taxon>Polyporales</taxon>
        <taxon>Polyporaceae</taxon>
        <taxon>Ganoderma</taxon>
    </lineage>
</organism>
<dbReference type="OrthoDB" id="2748014at2759"/>
<dbReference type="SUPFAM" id="SSF53098">
    <property type="entry name" value="Ribonuclease H-like"/>
    <property type="match status" value="1"/>
</dbReference>
<dbReference type="InterPro" id="IPR050951">
    <property type="entry name" value="Retrovirus_Pol_polyprotein"/>
</dbReference>
<evidence type="ECO:0000259" key="2">
    <source>
        <dbReference type="Pfam" id="PF17921"/>
    </source>
</evidence>
<keyword evidence="4" id="KW-1185">Reference proteome</keyword>
<dbReference type="EMBL" id="AYKW01000006">
    <property type="protein sequence ID" value="PIL33988.1"/>
    <property type="molecule type" value="Genomic_DNA"/>
</dbReference>
<dbReference type="InterPro" id="IPR041588">
    <property type="entry name" value="Integrase_H2C2"/>
</dbReference>
<dbReference type="Proteomes" id="UP000230002">
    <property type="component" value="Unassembled WGS sequence"/>
</dbReference>
<feature type="region of interest" description="Disordered" evidence="1">
    <location>
        <begin position="514"/>
        <end position="557"/>
    </location>
</feature>
<proteinExistence type="predicted"/>
<dbReference type="Pfam" id="PF17921">
    <property type="entry name" value="Integrase_H2C2"/>
    <property type="match status" value="1"/>
</dbReference>